<dbReference type="Proteomes" id="UP001155660">
    <property type="component" value="Chromosome B9"/>
</dbReference>
<dbReference type="PROSITE" id="PS00888">
    <property type="entry name" value="CNMP_BINDING_1"/>
    <property type="match status" value="1"/>
</dbReference>
<dbReference type="InterPro" id="IPR018488">
    <property type="entry name" value="cNMP-bd_CS"/>
</dbReference>
<keyword evidence="3 10" id="KW-0812">Transmembrane</keyword>
<comment type="subcellular location">
    <subcellularLocation>
        <location evidence="1">Membrane</location>
        <topology evidence="1">Multi-pass membrane protein</topology>
    </subcellularLocation>
</comment>
<sequence length="653" mass="75750">MNTNRWVRLFTWQRMNKNSEEEENKEQEPKEKKKEETTKLNWKEWIIDPSEEFYYTWLQIMILPICYNWVIIIFRTCFYAIEEKFVATWLTLDYICDLFYVLDTVIGFRTGFLEQGILVRDLSLLKKRYMRSSRFKWDIASLLPTDLLYLKLGIHTPLVRVNRFLRTSRMNEALDRMETRTSYPNTFRVAKLMLYIFVLIHWNACVYFSLSNYIGFGADPWVYPNISDPDFAATRRQYFYCFWFSTLILTTVGDTPPPEREEEYLFLVADMLIAVLVFASVVGSMGDVISSLRDRDNVFFPNHELVKGYLRSRRISKELQKRVNDWYQHLHINKWKDHTENEILRHLITLQTAIAVSVHLPTMSKVTNTLQNCENSLLEQLVLKLTPQVYSPGEYVCKKGDVGHEMYIIKEGKLAVVADDGVTQFAVLGEGNFFGEISILNIKGNKSGNRRTANIRSIGYSDLFSLSKEDLTETLLEYPAAKRLLEEKGHQILTKMGMLEETDEGEGEVEKTEDKVKRLEASLEALQTKLARLIAELESSARKMMQRVELLELQTAGWEGIVAEGPQGEIEEWEKVKEREIGMGDGDGDGEKEEEKEEEEDPIVEGERGEGDGGEESLGEKEKNAGGIEESENEKEETEEEQIKTETQDQKRD</sequence>
<keyword evidence="7" id="KW-1071">Ligand-gated ion channel</keyword>
<dbReference type="GO" id="GO:0017071">
    <property type="term" value="C:intracellular cyclic nucleotide activated cation channel complex"/>
    <property type="evidence" value="ECO:0007669"/>
    <property type="project" value="TreeGrafter"/>
</dbReference>
<evidence type="ECO:0000259" key="11">
    <source>
        <dbReference type="PROSITE" id="PS50042"/>
    </source>
</evidence>
<feature type="transmembrane region" description="Helical" evidence="10">
    <location>
        <begin position="236"/>
        <end position="252"/>
    </location>
</feature>
<dbReference type="AlphaFoldDB" id="A0A9Q9WQX6"/>
<evidence type="ECO:0000256" key="1">
    <source>
        <dbReference type="ARBA" id="ARBA00004141"/>
    </source>
</evidence>
<evidence type="ECO:0000256" key="6">
    <source>
        <dbReference type="ARBA" id="ARBA00023136"/>
    </source>
</evidence>
<feature type="transmembrane region" description="Helical" evidence="10">
    <location>
        <begin position="54"/>
        <end position="74"/>
    </location>
</feature>
<evidence type="ECO:0000256" key="8">
    <source>
        <dbReference type="SAM" id="Coils"/>
    </source>
</evidence>
<feature type="transmembrane region" description="Helical" evidence="10">
    <location>
        <begin position="264"/>
        <end position="285"/>
    </location>
</feature>
<feature type="compositionally biased region" description="Acidic residues" evidence="9">
    <location>
        <begin position="629"/>
        <end position="640"/>
    </location>
</feature>
<dbReference type="PANTHER" id="PTHR45638:SF2">
    <property type="entry name" value="CYCLIC NUCLEOTIDE-GATED CATION CHANNEL ALPHA-4"/>
    <property type="match status" value="1"/>
</dbReference>
<dbReference type="Pfam" id="PF00520">
    <property type="entry name" value="Ion_trans"/>
    <property type="match status" value="1"/>
</dbReference>
<dbReference type="InterPro" id="IPR032406">
    <property type="entry name" value="CLZ_dom"/>
</dbReference>
<dbReference type="GeneID" id="109106140"/>
<dbReference type="Pfam" id="PF00027">
    <property type="entry name" value="cNMP_binding"/>
    <property type="match status" value="1"/>
</dbReference>
<dbReference type="GO" id="GO:0030553">
    <property type="term" value="F:cGMP binding"/>
    <property type="evidence" value="ECO:0007669"/>
    <property type="project" value="TreeGrafter"/>
</dbReference>
<dbReference type="RefSeq" id="XP_042587411.1">
    <property type="nucleotide sequence ID" value="XM_042731477.1"/>
</dbReference>
<dbReference type="InterPro" id="IPR005821">
    <property type="entry name" value="Ion_trans_dom"/>
</dbReference>
<dbReference type="SMART" id="SM00100">
    <property type="entry name" value="cNMP"/>
    <property type="match status" value="1"/>
</dbReference>
<dbReference type="CDD" id="cd00038">
    <property type="entry name" value="CAP_ED"/>
    <property type="match status" value="1"/>
</dbReference>
<dbReference type="PROSITE" id="PS50042">
    <property type="entry name" value="CNMP_BINDING_3"/>
    <property type="match status" value="1"/>
</dbReference>
<name>A0A9Q9WQX6_CYPCA</name>
<accession>A0A9Q9WQX6</accession>
<evidence type="ECO:0000256" key="2">
    <source>
        <dbReference type="ARBA" id="ARBA00022448"/>
    </source>
</evidence>
<evidence type="ECO:0000256" key="9">
    <source>
        <dbReference type="SAM" id="MobiDB-lite"/>
    </source>
</evidence>
<keyword evidence="7" id="KW-0407">Ion channel</keyword>
<feature type="compositionally biased region" description="Basic and acidic residues" evidence="9">
    <location>
        <begin position="573"/>
        <end position="582"/>
    </location>
</feature>
<keyword evidence="6 10" id="KW-0472">Membrane</keyword>
<dbReference type="PANTHER" id="PTHR45638">
    <property type="entry name" value="CYCLIC NUCLEOTIDE-GATED CATION CHANNEL SUBUNIT A"/>
    <property type="match status" value="1"/>
</dbReference>
<evidence type="ECO:0000256" key="4">
    <source>
        <dbReference type="ARBA" id="ARBA00022989"/>
    </source>
</evidence>
<keyword evidence="5" id="KW-0406">Ion transport</keyword>
<feature type="transmembrane region" description="Helical" evidence="10">
    <location>
        <begin position="192"/>
        <end position="216"/>
    </location>
</feature>
<feature type="compositionally biased region" description="Acidic residues" evidence="9">
    <location>
        <begin position="586"/>
        <end position="604"/>
    </location>
</feature>
<dbReference type="GO" id="GO:0005223">
    <property type="term" value="F:intracellularly cGMP-activated cation channel activity"/>
    <property type="evidence" value="ECO:0007669"/>
    <property type="project" value="TreeGrafter"/>
</dbReference>
<dbReference type="GO" id="GO:0044877">
    <property type="term" value="F:protein-containing complex binding"/>
    <property type="evidence" value="ECO:0007669"/>
    <property type="project" value="TreeGrafter"/>
</dbReference>
<dbReference type="Pfam" id="PF16526">
    <property type="entry name" value="CLZ"/>
    <property type="match status" value="1"/>
</dbReference>
<feature type="region of interest" description="Disordered" evidence="9">
    <location>
        <begin position="564"/>
        <end position="653"/>
    </location>
</feature>
<dbReference type="PROSITE" id="PS00889">
    <property type="entry name" value="CNMP_BINDING_2"/>
    <property type="match status" value="1"/>
</dbReference>
<evidence type="ECO:0000313" key="12">
    <source>
        <dbReference type="RefSeq" id="XP_042587411.1"/>
    </source>
</evidence>
<dbReference type="InterPro" id="IPR050866">
    <property type="entry name" value="CNG_cation_channel"/>
</dbReference>
<keyword evidence="2" id="KW-0813">Transport</keyword>
<evidence type="ECO:0000256" key="7">
    <source>
        <dbReference type="ARBA" id="ARBA00023286"/>
    </source>
</evidence>
<gene>
    <name evidence="12" type="primary">LOC109106140</name>
</gene>
<evidence type="ECO:0000256" key="3">
    <source>
        <dbReference type="ARBA" id="ARBA00022692"/>
    </source>
</evidence>
<evidence type="ECO:0000256" key="5">
    <source>
        <dbReference type="ARBA" id="ARBA00023065"/>
    </source>
</evidence>
<dbReference type="GO" id="GO:0005222">
    <property type="term" value="F:intracellularly cAMP-activated cation channel activity"/>
    <property type="evidence" value="ECO:0007669"/>
    <property type="project" value="TreeGrafter"/>
</dbReference>
<dbReference type="KEGG" id="ccar:109106140"/>
<dbReference type="InterPro" id="IPR000595">
    <property type="entry name" value="cNMP-bd_dom"/>
</dbReference>
<proteinExistence type="predicted"/>
<protein>
    <submittedName>
        <fullName evidence="12">LOW QUALITY PROTEIN: cyclic nucleotide-gated cation channel alpha-4-like</fullName>
    </submittedName>
</protein>
<dbReference type="OrthoDB" id="421226at2759"/>
<feature type="coiled-coil region" evidence="8">
    <location>
        <begin position="502"/>
        <end position="554"/>
    </location>
</feature>
<keyword evidence="4 10" id="KW-1133">Transmembrane helix</keyword>
<dbReference type="FunFam" id="2.60.120.10:FF:000046">
    <property type="entry name" value="Cyclic nucleotide-gated cation channel alpha-4"/>
    <property type="match status" value="1"/>
</dbReference>
<evidence type="ECO:0000256" key="10">
    <source>
        <dbReference type="SAM" id="Phobius"/>
    </source>
</evidence>
<dbReference type="FunFam" id="1.10.287.70:FF:000030">
    <property type="entry name" value="Cyclic nucleotide-gated channel alpha 3"/>
    <property type="match status" value="1"/>
</dbReference>
<dbReference type="GO" id="GO:0005886">
    <property type="term" value="C:plasma membrane"/>
    <property type="evidence" value="ECO:0007669"/>
    <property type="project" value="TreeGrafter"/>
</dbReference>
<keyword evidence="8" id="KW-0175">Coiled coil</keyword>
<organism evidence="12">
    <name type="scientific">Cyprinus carpio</name>
    <name type="common">Common carp</name>
    <dbReference type="NCBI Taxonomy" id="7962"/>
    <lineage>
        <taxon>Eukaryota</taxon>
        <taxon>Metazoa</taxon>
        <taxon>Chordata</taxon>
        <taxon>Craniata</taxon>
        <taxon>Vertebrata</taxon>
        <taxon>Euteleostomi</taxon>
        <taxon>Actinopterygii</taxon>
        <taxon>Neopterygii</taxon>
        <taxon>Teleostei</taxon>
        <taxon>Ostariophysi</taxon>
        <taxon>Cypriniformes</taxon>
        <taxon>Cyprinidae</taxon>
        <taxon>Cyprininae</taxon>
        <taxon>Cyprinus</taxon>
    </lineage>
</organism>
<reference evidence="12" key="1">
    <citation type="submission" date="2025-08" db="UniProtKB">
        <authorList>
            <consortium name="RefSeq"/>
        </authorList>
    </citation>
    <scope>IDENTIFICATION</scope>
    <source>
        <tissue evidence="12">Muscle</tissue>
    </source>
</reference>
<feature type="domain" description="Cyclic nucleotide-binding" evidence="11">
    <location>
        <begin position="369"/>
        <end position="483"/>
    </location>
</feature>
<feature type="compositionally biased region" description="Basic and acidic residues" evidence="9">
    <location>
        <begin position="641"/>
        <end position="653"/>
    </location>
</feature>